<gene>
    <name evidence="4" type="ORF">SAMN05421813_1165</name>
</gene>
<evidence type="ECO:0000259" key="3">
    <source>
        <dbReference type="Pfam" id="PF08338"/>
    </source>
</evidence>
<evidence type="ECO:0008006" key="6">
    <source>
        <dbReference type="Google" id="ProtNLM"/>
    </source>
</evidence>
<evidence type="ECO:0000256" key="1">
    <source>
        <dbReference type="ARBA" id="ARBA00009353"/>
    </source>
</evidence>
<dbReference type="InterPro" id="IPR010099">
    <property type="entry name" value="SDR39U1"/>
</dbReference>
<protein>
    <recommendedName>
        <fullName evidence="6">TIGR01777 family protein</fullName>
    </recommendedName>
</protein>
<feature type="domain" description="NAD-dependent epimerase/dehydratase" evidence="2">
    <location>
        <begin position="12"/>
        <end position="138"/>
    </location>
</feature>
<dbReference type="Pfam" id="PF01370">
    <property type="entry name" value="Epimerase"/>
    <property type="match status" value="1"/>
</dbReference>
<feature type="domain" description="DUF1731" evidence="3">
    <location>
        <begin position="260"/>
        <end position="306"/>
    </location>
</feature>
<name>A0A1G9UB50_9SPHI</name>
<dbReference type="InterPro" id="IPR001509">
    <property type="entry name" value="Epimerase_deHydtase"/>
</dbReference>
<proteinExistence type="inferred from homology"/>
<dbReference type="Pfam" id="PF08338">
    <property type="entry name" value="DUF1731"/>
    <property type="match status" value="1"/>
</dbReference>
<dbReference type="SUPFAM" id="SSF51735">
    <property type="entry name" value="NAD(P)-binding Rossmann-fold domains"/>
    <property type="match status" value="1"/>
</dbReference>
<organism evidence="4 5">
    <name type="scientific">Daejeonella rubra</name>
    <dbReference type="NCBI Taxonomy" id="990371"/>
    <lineage>
        <taxon>Bacteria</taxon>
        <taxon>Pseudomonadati</taxon>
        <taxon>Bacteroidota</taxon>
        <taxon>Sphingobacteriia</taxon>
        <taxon>Sphingobacteriales</taxon>
        <taxon>Sphingobacteriaceae</taxon>
        <taxon>Daejeonella</taxon>
    </lineage>
</organism>
<dbReference type="AlphaFoldDB" id="A0A1G9UB50"/>
<dbReference type="OrthoDB" id="9801773at2"/>
<dbReference type="PANTHER" id="PTHR11092">
    <property type="entry name" value="SUGAR NUCLEOTIDE EPIMERASE RELATED"/>
    <property type="match status" value="1"/>
</dbReference>
<dbReference type="EMBL" id="FNHH01000016">
    <property type="protein sequence ID" value="SDM57171.1"/>
    <property type="molecule type" value="Genomic_DNA"/>
</dbReference>
<evidence type="ECO:0000313" key="4">
    <source>
        <dbReference type="EMBL" id="SDM57171.1"/>
    </source>
</evidence>
<sequence length="309" mass="34032">MNTSDQNLKKNILITGASGLIGTKLIRNLQEKGHVVSVLSRNPGKLNGVKAFQWNVEEQIIDKEALNGVDTIIHLAGAGIADKRWTKTRKQLIIDSRVLSTKLLYKAIEETQAQVKTIISASAVGFYGDRADEILNENSSNGTGFLADCCQQWENAVEEGLKFGARLVKLRIGLVLSKQGGALTKLETPVSLFLGAPLGSGKQWMPWIHVTDLLAIFEKAIENPEYSGTYNACSPIPVTNFEFTKILAKTLFRPVWPIKVPEFVLKAVLGEMSAVILTSNRTSSQKLIDTGFKFRYAGLDKALKEIYSH</sequence>
<dbReference type="CDD" id="cd05242">
    <property type="entry name" value="SDR_a8"/>
    <property type="match status" value="1"/>
</dbReference>
<dbReference type="PANTHER" id="PTHR11092:SF0">
    <property type="entry name" value="EPIMERASE FAMILY PROTEIN SDR39U1"/>
    <property type="match status" value="1"/>
</dbReference>
<dbReference type="Proteomes" id="UP000199226">
    <property type="component" value="Unassembled WGS sequence"/>
</dbReference>
<dbReference type="InterPro" id="IPR013549">
    <property type="entry name" value="DUF1731"/>
</dbReference>
<dbReference type="Gene3D" id="3.40.50.720">
    <property type="entry name" value="NAD(P)-binding Rossmann-like Domain"/>
    <property type="match status" value="1"/>
</dbReference>
<reference evidence="5" key="1">
    <citation type="submission" date="2016-10" db="EMBL/GenBank/DDBJ databases">
        <authorList>
            <person name="Varghese N."/>
            <person name="Submissions S."/>
        </authorList>
    </citation>
    <scope>NUCLEOTIDE SEQUENCE [LARGE SCALE GENOMIC DNA]</scope>
    <source>
        <strain evidence="5">DSM 24536</strain>
    </source>
</reference>
<evidence type="ECO:0000313" key="5">
    <source>
        <dbReference type="Proteomes" id="UP000199226"/>
    </source>
</evidence>
<comment type="similarity">
    <text evidence="1">Belongs to the NAD(P)-dependent epimerase/dehydratase family. SDR39U1 subfamily.</text>
</comment>
<dbReference type="NCBIfam" id="TIGR01777">
    <property type="entry name" value="yfcH"/>
    <property type="match status" value="1"/>
</dbReference>
<evidence type="ECO:0000259" key="2">
    <source>
        <dbReference type="Pfam" id="PF01370"/>
    </source>
</evidence>
<dbReference type="InterPro" id="IPR036291">
    <property type="entry name" value="NAD(P)-bd_dom_sf"/>
</dbReference>
<accession>A0A1G9UB50</accession>
<keyword evidence="5" id="KW-1185">Reference proteome</keyword>
<dbReference type="STRING" id="990371.SAMN05421813_1165"/>